<dbReference type="InterPro" id="IPR007725">
    <property type="entry name" value="TIMELESS_C"/>
</dbReference>
<dbReference type="PANTHER" id="PTHR22940:SF5">
    <property type="entry name" value="PROTEIN TIMELESS"/>
    <property type="match status" value="1"/>
</dbReference>
<dbReference type="InterPro" id="IPR044998">
    <property type="entry name" value="Timeless"/>
</dbReference>
<comment type="caution">
    <text evidence="4">The sequence shown here is derived from an EMBL/GenBank/DDBJ whole genome shotgun (WGS) entry which is preliminary data.</text>
</comment>
<feature type="region of interest" description="Disordered" evidence="2">
    <location>
        <begin position="473"/>
        <end position="493"/>
    </location>
</feature>
<feature type="domain" description="Timeless C-terminal" evidence="3">
    <location>
        <begin position="290"/>
        <end position="388"/>
    </location>
</feature>
<dbReference type="OrthoDB" id="6429365at2759"/>
<evidence type="ECO:0000313" key="5">
    <source>
        <dbReference type="Proteomes" id="UP000789390"/>
    </source>
</evidence>
<evidence type="ECO:0000259" key="3">
    <source>
        <dbReference type="Pfam" id="PF05029"/>
    </source>
</evidence>
<name>A0A8J2S1H7_9CRUS</name>
<dbReference type="PANTHER" id="PTHR22940">
    <property type="entry name" value="TIMEOUT/TIMELESS-2"/>
    <property type="match status" value="1"/>
</dbReference>
<dbReference type="GO" id="GO:0003677">
    <property type="term" value="F:DNA binding"/>
    <property type="evidence" value="ECO:0007669"/>
    <property type="project" value="TreeGrafter"/>
</dbReference>
<accession>A0A8J2S1H7</accession>
<keyword evidence="5" id="KW-1185">Reference proteome</keyword>
<comment type="similarity">
    <text evidence="1">Belongs to the timeless family.</text>
</comment>
<sequence>MEHLKDVLTIDLLCYLTWEAVHQTEKLEMCALQPYSAAVDLKANARRLHLCVKAIREYLKTLERLSRRPNLNNSGFTQIGCENSIIQLDGYVPAIRDLRQLFLLQLRQFNPIVQCRSYLVDVISANHILLLTLERISSHQQQPSFDFNQHLTQFCSKTILDRYGTALEDFKNNGPYVNDCILTLLYHVAGDLGGLDLLCKPAILRPFSEIWKQEFDMRDEWNDLIECVVQKSLRNFQKRIRFNLETSPNSRNRSQDSACYLMDLLPMEYSEEVNVESIDQNHITDIELLVVQLKDSGFQKQLDWIQSSLLSACATRLGTFTGQEFRNPVTSLSFQMDLSCPVVPWTEMEASALRSELFVFLLFRIGLFPAQAVLYPRIPCEWSPDTLYSVALLFGPVEQERIDFNLTLVKKIELYFPNWEKQTPSCCCYAIREGVSFIEDSYLKCGEEIPRKIASIPHSPWLLDSLSTNSSLEVHKTDSSDDEDMVDGSRSSS</sequence>
<dbReference type="GO" id="GO:0043111">
    <property type="term" value="P:replication fork arrest"/>
    <property type="evidence" value="ECO:0007669"/>
    <property type="project" value="TreeGrafter"/>
</dbReference>
<dbReference type="GO" id="GO:0000076">
    <property type="term" value="P:DNA replication checkpoint signaling"/>
    <property type="evidence" value="ECO:0007669"/>
    <property type="project" value="TreeGrafter"/>
</dbReference>
<reference evidence="4" key="1">
    <citation type="submission" date="2021-11" db="EMBL/GenBank/DDBJ databases">
        <authorList>
            <person name="Schell T."/>
        </authorList>
    </citation>
    <scope>NUCLEOTIDE SEQUENCE</scope>
    <source>
        <strain evidence="4">M5</strain>
    </source>
</reference>
<gene>
    <name evidence="4" type="ORF">DGAL_LOCUS14591</name>
</gene>
<dbReference type="AlphaFoldDB" id="A0A8J2S1H7"/>
<protein>
    <recommendedName>
        <fullName evidence="3">Timeless C-terminal domain-containing protein</fullName>
    </recommendedName>
</protein>
<dbReference type="GO" id="GO:0009649">
    <property type="term" value="P:entrainment of circadian clock"/>
    <property type="evidence" value="ECO:0007669"/>
    <property type="project" value="TreeGrafter"/>
</dbReference>
<proteinExistence type="inferred from homology"/>
<dbReference type="GO" id="GO:0031298">
    <property type="term" value="C:replication fork protection complex"/>
    <property type="evidence" value="ECO:0007669"/>
    <property type="project" value="TreeGrafter"/>
</dbReference>
<evidence type="ECO:0000256" key="2">
    <source>
        <dbReference type="SAM" id="MobiDB-lite"/>
    </source>
</evidence>
<dbReference type="EMBL" id="CAKKLH010000309">
    <property type="protein sequence ID" value="CAH0110982.1"/>
    <property type="molecule type" value="Genomic_DNA"/>
</dbReference>
<dbReference type="Pfam" id="PF05029">
    <property type="entry name" value="TIMELESS_C"/>
    <property type="match status" value="1"/>
</dbReference>
<organism evidence="4 5">
    <name type="scientific">Daphnia galeata</name>
    <dbReference type="NCBI Taxonomy" id="27404"/>
    <lineage>
        <taxon>Eukaryota</taxon>
        <taxon>Metazoa</taxon>
        <taxon>Ecdysozoa</taxon>
        <taxon>Arthropoda</taxon>
        <taxon>Crustacea</taxon>
        <taxon>Branchiopoda</taxon>
        <taxon>Diplostraca</taxon>
        <taxon>Cladocera</taxon>
        <taxon>Anomopoda</taxon>
        <taxon>Daphniidae</taxon>
        <taxon>Daphnia</taxon>
    </lineage>
</organism>
<evidence type="ECO:0000313" key="4">
    <source>
        <dbReference type="EMBL" id="CAH0110982.1"/>
    </source>
</evidence>
<dbReference type="GO" id="GO:0006281">
    <property type="term" value="P:DNA repair"/>
    <property type="evidence" value="ECO:0007669"/>
    <property type="project" value="TreeGrafter"/>
</dbReference>
<dbReference type="Proteomes" id="UP000789390">
    <property type="component" value="Unassembled WGS sequence"/>
</dbReference>
<evidence type="ECO:0000256" key="1">
    <source>
        <dbReference type="ARBA" id="ARBA00008174"/>
    </source>
</evidence>